<reference evidence="2" key="1">
    <citation type="submission" date="2022-09" db="EMBL/GenBank/DDBJ databases">
        <title>Shewanella sp. KJ10-1 sp.nov, isolated from marine algae.</title>
        <authorList>
            <person name="Butt M."/>
            <person name="Lee J.K."/>
            <person name="Kim J.M."/>
            <person name="Choi D.G."/>
        </authorList>
    </citation>
    <scope>NUCLEOTIDE SEQUENCE</scope>
    <source>
        <strain evidence="2">KJ10-1</strain>
    </source>
</reference>
<dbReference type="PROSITE" id="PS51257">
    <property type="entry name" value="PROKAR_LIPOPROTEIN"/>
    <property type="match status" value="1"/>
</dbReference>
<evidence type="ECO:0000256" key="1">
    <source>
        <dbReference type="SAM" id="SignalP"/>
    </source>
</evidence>
<keyword evidence="1" id="KW-0732">Signal</keyword>
<dbReference type="Proteomes" id="UP001431192">
    <property type="component" value="Unassembled WGS sequence"/>
</dbReference>
<proteinExistence type="predicted"/>
<keyword evidence="3" id="KW-1185">Reference proteome</keyword>
<gene>
    <name evidence="2" type="ORF">N4T56_03340</name>
</gene>
<dbReference type="EMBL" id="JAODOQ010000001">
    <property type="protein sequence ID" value="MCT8985719.1"/>
    <property type="molecule type" value="Genomic_DNA"/>
</dbReference>
<name>A0ABT2NZA6_9GAMM</name>
<feature type="signal peptide" evidence="1">
    <location>
        <begin position="1"/>
        <end position="20"/>
    </location>
</feature>
<protein>
    <submittedName>
        <fullName evidence="2">Uncharacterized protein</fullName>
    </submittedName>
</protein>
<sequence>MKKNCIVSLSAIMLVLIGCASSPPVIEASMPLLDQPVKSIGENVLPTELNTIISQQPQGYAGVYNDVQFTLGKQYFSALGKQCREVFLSDMTNNSGKQRRIICKDNQSVQWSIIPQVIDSKDNPIDFGA</sequence>
<dbReference type="RefSeq" id="WP_261732206.1">
    <property type="nucleotide sequence ID" value="NZ_JAODOQ010000001.1"/>
</dbReference>
<evidence type="ECO:0000313" key="2">
    <source>
        <dbReference type="EMBL" id="MCT8985719.1"/>
    </source>
</evidence>
<accession>A0ABT2NZA6</accession>
<organism evidence="2 3">
    <name type="scientific">Shewanella phaeophyticola</name>
    <dbReference type="NCBI Taxonomy" id="2978345"/>
    <lineage>
        <taxon>Bacteria</taxon>
        <taxon>Pseudomonadati</taxon>
        <taxon>Pseudomonadota</taxon>
        <taxon>Gammaproteobacteria</taxon>
        <taxon>Alteromonadales</taxon>
        <taxon>Shewanellaceae</taxon>
        <taxon>Shewanella</taxon>
    </lineage>
</organism>
<comment type="caution">
    <text evidence="2">The sequence shown here is derived from an EMBL/GenBank/DDBJ whole genome shotgun (WGS) entry which is preliminary data.</text>
</comment>
<feature type="chain" id="PRO_5046506810" evidence="1">
    <location>
        <begin position="21"/>
        <end position="129"/>
    </location>
</feature>
<evidence type="ECO:0000313" key="3">
    <source>
        <dbReference type="Proteomes" id="UP001431192"/>
    </source>
</evidence>